<keyword evidence="2" id="KW-1185">Reference proteome</keyword>
<reference evidence="1" key="1">
    <citation type="submission" date="2021-06" db="EMBL/GenBank/DDBJ databases">
        <authorList>
            <person name="Kallberg Y."/>
            <person name="Tangrot J."/>
            <person name="Rosling A."/>
        </authorList>
    </citation>
    <scope>NUCLEOTIDE SEQUENCE</scope>
    <source>
        <strain evidence="1">IL203A</strain>
    </source>
</reference>
<organism evidence="1 2">
    <name type="scientific">Dentiscutata heterogama</name>
    <dbReference type="NCBI Taxonomy" id="1316150"/>
    <lineage>
        <taxon>Eukaryota</taxon>
        <taxon>Fungi</taxon>
        <taxon>Fungi incertae sedis</taxon>
        <taxon>Mucoromycota</taxon>
        <taxon>Glomeromycotina</taxon>
        <taxon>Glomeromycetes</taxon>
        <taxon>Diversisporales</taxon>
        <taxon>Gigasporaceae</taxon>
        <taxon>Dentiscutata</taxon>
    </lineage>
</organism>
<evidence type="ECO:0000313" key="1">
    <source>
        <dbReference type="EMBL" id="CAG8607084.1"/>
    </source>
</evidence>
<dbReference type="EMBL" id="CAJVPU010010594">
    <property type="protein sequence ID" value="CAG8607084.1"/>
    <property type="molecule type" value="Genomic_DNA"/>
</dbReference>
<evidence type="ECO:0000313" key="2">
    <source>
        <dbReference type="Proteomes" id="UP000789702"/>
    </source>
</evidence>
<sequence length="39" mass="4423">LPSLSLNRLELQFDLKDDDKIISPPLLMKLVNGDSELLE</sequence>
<feature type="non-terminal residue" evidence="1">
    <location>
        <position position="1"/>
    </location>
</feature>
<accession>A0ACA9MV47</accession>
<name>A0ACA9MV47_9GLOM</name>
<proteinExistence type="predicted"/>
<protein>
    <submittedName>
        <fullName evidence="1">2879_t:CDS:1</fullName>
    </submittedName>
</protein>
<dbReference type="Proteomes" id="UP000789702">
    <property type="component" value="Unassembled WGS sequence"/>
</dbReference>
<gene>
    <name evidence="1" type="ORF">DHETER_LOCUS7481</name>
</gene>
<comment type="caution">
    <text evidence="1">The sequence shown here is derived from an EMBL/GenBank/DDBJ whole genome shotgun (WGS) entry which is preliminary data.</text>
</comment>